<protein>
    <submittedName>
        <fullName evidence="2">Uncharacterized protein</fullName>
    </submittedName>
</protein>
<evidence type="ECO:0000313" key="3">
    <source>
        <dbReference type="Proteomes" id="UP001460270"/>
    </source>
</evidence>
<feature type="region of interest" description="Disordered" evidence="1">
    <location>
        <begin position="1"/>
        <end position="53"/>
    </location>
</feature>
<accession>A0AAW0MH91</accession>
<organism evidence="2 3">
    <name type="scientific">Mugilogobius chulae</name>
    <name type="common">yellowstripe goby</name>
    <dbReference type="NCBI Taxonomy" id="88201"/>
    <lineage>
        <taxon>Eukaryota</taxon>
        <taxon>Metazoa</taxon>
        <taxon>Chordata</taxon>
        <taxon>Craniata</taxon>
        <taxon>Vertebrata</taxon>
        <taxon>Euteleostomi</taxon>
        <taxon>Actinopterygii</taxon>
        <taxon>Neopterygii</taxon>
        <taxon>Teleostei</taxon>
        <taxon>Neoteleostei</taxon>
        <taxon>Acanthomorphata</taxon>
        <taxon>Gobiaria</taxon>
        <taxon>Gobiiformes</taxon>
        <taxon>Gobioidei</taxon>
        <taxon>Gobiidae</taxon>
        <taxon>Gobionellinae</taxon>
        <taxon>Mugilogobius</taxon>
    </lineage>
</organism>
<sequence>MDSSSVLKPQNQNTILRTPSEHSKMPADPKLSKALSLHSLQHNLQNQEPGKSAGQVRLAVSRLPVLAKSLHLQTPNEFTQSHSKWENKPLSGKAKTKKPCTRPVPFNFSQPKTSRLASENQPPNAHAINHKNVPKQDDKNCFSKCKPTSRNFKHSTTLKENVKCTKSSEKARPLDKSRHFHSHKTSASVSKPASFALKSKENNAASSEQSASAEETCSENMNLLSLKDTSNISNGDKVDIFKHDHAALLSILRNEGVSSAMTSQSKPYNYLPQRVSIMKSHKKAEYNPGSLKSVQFSPDHGALQSILKNEGIKAGAPCERTTSIYTPMRVPVKKNSADTGLAVTSIKTVQFSPDAAALQSILQNDGVNAVGPDGATPRNSMCPTGRGTSIYMAQRVPVKKNLAEPSAALMVSALKQTPGQKWTPQRVTRHQPMSAMKWHTSSKLSPYATPSGLRGYKENFYTKQEEVVQKLFVEDEQTGDEVTAPSTELSQHQTSCNEEMQNPIGDEDERTVEQFLQAPERESVIFFSAGKKLFRDPHFKNPERTEHKQPKPEESLPVLQQSWQINAKSQALTKDLLTQKTGVMNPAVAMLRKRLPHLEELRLDEEVATYTSVSVPTVSGFHTPRPRCGNPLATLLHFEESTRFVPICLDISSDFAHER</sequence>
<comment type="caution">
    <text evidence="2">The sequence shown here is derived from an EMBL/GenBank/DDBJ whole genome shotgun (WGS) entry which is preliminary data.</text>
</comment>
<feature type="compositionally biased region" description="Polar residues" evidence="1">
    <location>
        <begin position="484"/>
        <end position="500"/>
    </location>
</feature>
<dbReference type="AlphaFoldDB" id="A0AAW0MH91"/>
<keyword evidence="3" id="KW-1185">Reference proteome</keyword>
<feature type="region of interest" description="Disordered" evidence="1">
    <location>
        <begin position="163"/>
        <end position="216"/>
    </location>
</feature>
<reference evidence="3" key="1">
    <citation type="submission" date="2024-04" db="EMBL/GenBank/DDBJ databases">
        <title>Salinicola lusitanus LLJ914,a marine bacterium isolated from the Okinawa Trough.</title>
        <authorList>
            <person name="Li J."/>
        </authorList>
    </citation>
    <scope>NUCLEOTIDE SEQUENCE [LARGE SCALE GENOMIC DNA]</scope>
</reference>
<feature type="compositionally biased region" description="Polar residues" evidence="1">
    <location>
        <begin position="1"/>
        <end position="17"/>
    </location>
</feature>
<dbReference type="EMBL" id="JBBPFD010000491">
    <property type="protein sequence ID" value="KAK7878504.1"/>
    <property type="molecule type" value="Genomic_DNA"/>
</dbReference>
<feature type="compositionally biased region" description="Low complexity" evidence="1">
    <location>
        <begin position="202"/>
        <end position="215"/>
    </location>
</feature>
<gene>
    <name evidence="2" type="ORF">WMY93_030340</name>
</gene>
<feature type="compositionally biased region" description="Polar residues" evidence="1">
    <location>
        <begin position="38"/>
        <end position="49"/>
    </location>
</feature>
<feature type="compositionally biased region" description="Polar residues" evidence="1">
    <location>
        <begin position="107"/>
        <end position="123"/>
    </location>
</feature>
<name>A0AAW0MH91_9GOBI</name>
<evidence type="ECO:0000313" key="2">
    <source>
        <dbReference type="EMBL" id="KAK7878504.1"/>
    </source>
</evidence>
<feature type="region of interest" description="Disordered" evidence="1">
    <location>
        <begin position="477"/>
        <end position="503"/>
    </location>
</feature>
<feature type="compositionally biased region" description="Basic and acidic residues" evidence="1">
    <location>
        <begin position="536"/>
        <end position="554"/>
    </location>
</feature>
<feature type="region of interest" description="Disordered" evidence="1">
    <location>
        <begin position="536"/>
        <end position="555"/>
    </location>
</feature>
<feature type="region of interest" description="Disordered" evidence="1">
    <location>
        <begin position="77"/>
        <end position="138"/>
    </location>
</feature>
<feature type="compositionally biased region" description="Basic and acidic residues" evidence="1">
    <location>
        <begin position="19"/>
        <end position="31"/>
    </location>
</feature>
<evidence type="ECO:0000256" key="1">
    <source>
        <dbReference type="SAM" id="MobiDB-lite"/>
    </source>
</evidence>
<dbReference type="Proteomes" id="UP001460270">
    <property type="component" value="Unassembled WGS sequence"/>
</dbReference>
<feature type="compositionally biased region" description="Basic and acidic residues" evidence="1">
    <location>
        <begin position="163"/>
        <end position="177"/>
    </location>
</feature>
<proteinExistence type="predicted"/>